<dbReference type="Gene3D" id="3.90.1150.130">
    <property type="match status" value="1"/>
</dbReference>
<dbReference type="SUPFAM" id="SSF53383">
    <property type="entry name" value="PLP-dependent transferases"/>
    <property type="match status" value="1"/>
</dbReference>
<dbReference type="InterPro" id="IPR000192">
    <property type="entry name" value="Aminotrans_V_dom"/>
</dbReference>
<proteinExistence type="predicted"/>
<evidence type="ECO:0000313" key="3">
    <source>
        <dbReference type="EMBL" id="NYI99112.1"/>
    </source>
</evidence>
<dbReference type="GO" id="GO:0016829">
    <property type="term" value="F:lyase activity"/>
    <property type="evidence" value="ECO:0007669"/>
    <property type="project" value="UniProtKB-KW"/>
</dbReference>
<name>A0A853BY76_9ACTN</name>
<dbReference type="Pfam" id="PF22475">
    <property type="entry name" value="YhfS-like_C"/>
    <property type="match status" value="1"/>
</dbReference>
<organism evidence="3 4">
    <name type="scientific">Streptomonospora nanhaiensis</name>
    <dbReference type="NCBI Taxonomy" id="1323731"/>
    <lineage>
        <taxon>Bacteria</taxon>
        <taxon>Bacillati</taxon>
        <taxon>Actinomycetota</taxon>
        <taxon>Actinomycetes</taxon>
        <taxon>Streptosporangiales</taxon>
        <taxon>Nocardiopsidaceae</taxon>
        <taxon>Streptomonospora</taxon>
    </lineage>
</organism>
<dbReference type="InterPro" id="IPR015421">
    <property type="entry name" value="PyrdxlP-dep_Trfase_major"/>
</dbReference>
<dbReference type="Pfam" id="PF00266">
    <property type="entry name" value="Aminotran_5"/>
    <property type="match status" value="1"/>
</dbReference>
<dbReference type="InterPro" id="IPR015424">
    <property type="entry name" value="PyrdxlP-dep_Trfase"/>
</dbReference>
<protein>
    <submittedName>
        <fullName evidence="3">Selenocysteine lyase/cysteine desulfurase</fullName>
    </submittedName>
</protein>
<dbReference type="Gene3D" id="3.40.640.10">
    <property type="entry name" value="Type I PLP-dependent aspartate aminotransferase-like (Major domain)"/>
    <property type="match status" value="1"/>
</dbReference>
<reference evidence="3 4" key="1">
    <citation type="submission" date="2020-07" db="EMBL/GenBank/DDBJ databases">
        <title>Sequencing the genomes of 1000 actinobacteria strains.</title>
        <authorList>
            <person name="Klenk H.-P."/>
        </authorList>
    </citation>
    <scope>NUCLEOTIDE SEQUENCE [LARGE SCALE GENOMIC DNA]</scope>
    <source>
        <strain evidence="3 4">DSM 45927</strain>
    </source>
</reference>
<gene>
    <name evidence="3" type="ORF">HNR12_005389</name>
</gene>
<evidence type="ECO:0000259" key="2">
    <source>
        <dbReference type="Pfam" id="PF22475"/>
    </source>
</evidence>
<accession>A0A853BY76</accession>
<dbReference type="EMBL" id="JACCFO010000001">
    <property type="protein sequence ID" value="NYI99112.1"/>
    <property type="molecule type" value="Genomic_DNA"/>
</dbReference>
<dbReference type="InterPro" id="IPR054718">
    <property type="entry name" value="YhfS-like_C"/>
</dbReference>
<comment type="caution">
    <text evidence="3">The sequence shown here is derived from an EMBL/GenBank/DDBJ whole genome shotgun (WGS) entry which is preliminary data.</text>
</comment>
<dbReference type="RefSeq" id="WP_179770147.1">
    <property type="nucleotide sequence ID" value="NZ_JACCFO010000001.1"/>
</dbReference>
<keyword evidence="4" id="KW-1185">Reference proteome</keyword>
<dbReference type="Proteomes" id="UP000575985">
    <property type="component" value="Unassembled WGS sequence"/>
</dbReference>
<evidence type="ECO:0000313" key="4">
    <source>
        <dbReference type="Proteomes" id="UP000575985"/>
    </source>
</evidence>
<feature type="domain" description="Aminotransferase class V" evidence="1">
    <location>
        <begin position="140"/>
        <end position="236"/>
    </location>
</feature>
<feature type="domain" description="YhfS-like C-terminal" evidence="2">
    <location>
        <begin position="268"/>
        <end position="366"/>
    </location>
</feature>
<evidence type="ECO:0000259" key="1">
    <source>
        <dbReference type="Pfam" id="PF00266"/>
    </source>
</evidence>
<dbReference type="AlphaFoldDB" id="A0A853BY76"/>
<sequence length="375" mass="38837">MTAREGGRPELPATAPLPIATAADAERAQQRLVAAVAAHLPGAEQFRADAGVVPGTGRPDTTRRVEAALAEAFGAADACLVQGAGTGAIRAALSAGPWAEGTRRIIAHDAPDYSTTATTLRDGAAEVVRVDYEDPAALARALAEDPARWVYVQHTRQRLADRHSPAEVIAAARAAGRGVVVDDNYAVYRTPRTGVELGADVSAFSLFKLHGPEGVGVVLGDAEVVARARAANYSGGGQVQGHQALAALQALVMVPLNWAAQARAAVELRDLLAAGEVPGVVDARLANAQDLCVVALLERPVAEHVPAWAARHGAIPYPVGSNSRFEITPLVYRLSSAALAARPDLRPWAVRVNPMRAGAGLTAAILRAALAEGAA</sequence>
<keyword evidence="3" id="KW-0456">Lyase</keyword>